<feature type="domain" description="N-acetyltransferase" evidence="1">
    <location>
        <begin position="4"/>
        <end position="172"/>
    </location>
</feature>
<name>A0ABS5QQS8_9LACO</name>
<reference evidence="2 3" key="1">
    <citation type="submission" date="2020-02" db="EMBL/GenBank/DDBJ databases">
        <title>Fructobacillus sp. isolated from paper mulberry of Taiwan.</title>
        <authorList>
            <person name="Lin S.-T."/>
        </authorList>
    </citation>
    <scope>NUCLEOTIDE SEQUENCE [LARGE SCALE GENOMIC DNA]</scope>
    <source>
        <strain evidence="2 3">M1-10</strain>
    </source>
</reference>
<keyword evidence="3" id="KW-1185">Reference proteome</keyword>
<dbReference type="InterPro" id="IPR016181">
    <property type="entry name" value="Acyl_CoA_acyltransferase"/>
</dbReference>
<organism evidence="2 3">
    <name type="scientific">Fructobacillus papyriferae</name>
    <dbReference type="NCBI Taxonomy" id="2713171"/>
    <lineage>
        <taxon>Bacteria</taxon>
        <taxon>Bacillati</taxon>
        <taxon>Bacillota</taxon>
        <taxon>Bacilli</taxon>
        <taxon>Lactobacillales</taxon>
        <taxon>Lactobacillaceae</taxon>
        <taxon>Fructobacillus</taxon>
    </lineage>
</organism>
<evidence type="ECO:0000313" key="3">
    <source>
        <dbReference type="Proteomes" id="UP001519418"/>
    </source>
</evidence>
<dbReference type="RefSeq" id="WP_213820065.1">
    <property type="nucleotide sequence ID" value="NZ_JAAMFI010000003.1"/>
</dbReference>
<evidence type="ECO:0000313" key="2">
    <source>
        <dbReference type="EMBL" id="MBS9335471.1"/>
    </source>
</evidence>
<proteinExistence type="predicted"/>
<evidence type="ECO:0000259" key="1">
    <source>
        <dbReference type="PROSITE" id="PS51186"/>
    </source>
</evidence>
<dbReference type="Proteomes" id="UP001519418">
    <property type="component" value="Unassembled WGS sequence"/>
</dbReference>
<comment type="caution">
    <text evidence="2">The sequence shown here is derived from an EMBL/GenBank/DDBJ whole genome shotgun (WGS) entry which is preliminary data.</text>
</comment>
<dbReference type="Gene3D" id="3.40.630.30">
    <property type="match status" value="1"/>
</dbReference>
<protein>
    <submittedName>
        <fullName evidence="2">GNAT family N-acetyltransferase</fullName>
    </submittedName>
</protein>
<dbReference type="SUPFAM" id="SSF55729">
    <property type="entry name" value="Acyl-CoA N-acyltransferases (Nat)"/>
    <property type="match status" value="1"/>
</dbReference>
<dbReference type="PROSITE" id="PS51186">
    <property type="entry name" value="GNAT"/>
    <property type="match status" value="1"/>
</dbReference>
<dbReference type="EMBL" id="JAAMFI010000003">
    <property type="protein sequence ID" value="MBS9335471.1"/>
    <property type="molecule type" value="Genomic_DNA"/>
</dbReference>
<gene>
    <name evidence="2" type="ORF">G6R27_05450</name>
</gene>
<sequence>MTDVQIKKVGLSDLAKLVAISRATFAETFAADNSEADLAAFLDQHYAPEKLRAEIELAGSDFYFCLVAEKVVGYLKLNRDEAQSEPLGSDALEIERIYFLSDYQGQGLGSRFFSLAEEIAFSTRKSWIWLGVWEHNDLALAVYQKKGFVPFSDHVFQVGDDRQRDILMKKVL</sequence>
<dbReference type="InterPro" id="IPR000182">
    <property type="entry name" value="GNAT_dom"/>
</dbReference>
<accession>A0ABS5QQS8</accession>
<dbReference type="CDD" id="cd04301">
    <property type="entry name" value="NAT_SF"/>
    <property type="match status" value="1"/>
</dbReference>
<dbReference type="Pfam" id="PF00583">
    <property type="entry name" value="Acetyltransf_1"/>
    <property type="match status" value="1"/>
</dbReference>